<dbReference type="AlphaFoldDB" id="A1TDS6"/>
<dbReference type="STRING" id="350058.Mvan_4551"/>
<evidence type="ECO:0000256" key="1">
    <source>
        <dbReference type="SAM" id="Phobius"/>
    </source>
</evidence>
<keyword evidence="3" id="KW-1185">Reference proteome</keyword>
<dbReference type="HOGENOM" id="CLU_1433087_0_0_11"/>
<gene>
    <name evidence="2" type="ordered locus">Mvan_4551</name>
</gene>
<keyword evidence="1" id="KW-1133">Transmembrane helix</keyword>
<protein>
    <submittedName>
        <fullName evidence="2">Uncharacterized protein</fullName>
    </submittedName>
</protein>
<evidence type="ECO:0000313" key="3">
    <source>
        <dbReference type="Proteomes" id="UP000009159"/>
    </source>
</evidence>
<reference evidence="2" key="1">
    <citation type="submission" date="2006-12" db="EMBL/GenBank/DDBJ databases">
        <title>Complete sequence of Mycobacterium vanbaalenii PYR-1.</title>
        <authorList>
            <consortium name="US DOE Joint Genome Institute"/>
            <person name="Copeland A."/>
            <person name="Lucas S."/>
            <person name="Lapidus A."/>
            <person name="Barry K."/>
            <person name="Detter J.C."/>
            <person name="Glavina del Rio T."/>
            <person name="Hammon N."/>
            <person name="Israni S."/>
            <person name="Dalin E."/>
            <person name="Tice H."/>
            <person name="Pitluck S."/>
            <person name="Singan V."/>
            <person name="Schmutz J."/>
            <person name="Larimer F."/>
            <person name="Land M."/>
            <person name="Hauser L."/>
            <person name="Kyrpides N."/>
            <person name="Anderson I.J."/>
            <person name="Miller C."/>
            <person name="Richardson P."/>
        </authorList>
    </citation>
    <scope>NUCLEOTIDE SEQUENCE [LARGE SCALE GENOMIC DNA]</scope>
    <source>
        <strain evidence="2">PYR-1</strain>
    </source>
</reference>
<keyword evidence="1" id="KW-0472">Membrane</keyword>
<sequence length="224" mass="21166">MPSVSFADTDATDGNGRTFMHRTRKLFASTIIAAAGAVSAAVAFSATATAQPAPAPAPAPEIPGLPFLQQLAANPAAATQLMQGFANIMGNASAPAATATATPATPVTGPGATASISLPQPADVLPGANVLPGATALPGGNMTTVPVGNTTTVPQTAPAAAPASPLSGLTESLGVPGGLASLLPGGSPLGGLLPTGPTAPVTAAPAGAPAPAPAPLFTPLSALP</sequence>
<keyword evidence="1" id="KW-0812">Transmembrane</keyword>
<accession>A1TDS6</accession>
<evidence type="ECO:0000313" key="2">
    <source>
        <dbReference type="EMBL" id="ABM15326.1"/>
    </source>
</evidence>
<dbReference type="EMBL" id="CP000511">
    <property type="protein sequence ID" value="ABM15326.1"/>
    <property type="molecule type" value="Genomic_DNA"/>
</dbReference>
<dbReference type="Proteomes" id="UP000009159">
    <property type="component" value="Chromosome"/>
</dbReference>
<name>A1TDS6_MYCVP</name>
<feature type="transmembrane region" description="Helical" evidence="1">
    <location>
        <begin position="26"/>
        <end position="46"/>
    </location>
</feature>
<dbReference type="eggNOG" id="ENOG5031GW4">
    <property type="taxonomic scope" value="Bacteria"/>
</dbReference>
<proteinExistence type="predicted"/>
<organism evidence="2 3">
    <name type="scientific">Mycolicibacterium vanbaalenii (strain DSM 7251 / JCM 13017 / BCRC 16820 / KCTC 9966 / NRRL B-24157 / PYR-1)</name>
    <name type="common">Mycobacterium vanbaalenii</name>
    <dbReference type="NCBI Taxonomy" id="350058"/>
    <lineage>
        <taxon>Bacteria</taxon>
        <taxon>Bacillati</taxon>
        <taxon>Actinomycetota</taxon>
        <taxon>Actinomycetes</taxon>
        <taxon>Mycobacteriales</taxon>
        <taxon>Mycobacteriaceae</taxon>
        <taxon>Mycolicibacterium</taxon>
    </lineage>
</organism>
<dbReference type="KEGG" id="mva:Mvan_4551"/>